<proteinExistence type="predicted"/>
<name>A0ABP0ISH6_9DINO</name>
<evidence type="ECO:0000313" key="3">
    <source>
        <dbReference type="Proteomes" id="UP001642484"/>
    </source>
</evidence>
<keyword evidence="3" id="KW-1185">Reference proteome</keyword>
<organism evidence="2 3">
    <name type="scientific">Durusdinium trenchii</name>
    <dbReference type="NCBI Taxonomy" id="1381693"/>
    <lineage>
        <taxon>Eukaryota</taxon>
        <taxon>Sar</taxon>
        <taxon>Alveolata</taxon>
        <taxon>Dinophyceae</taxon>
        <taxon>Suessiales</taxon>
        <taxon>Symbiodiniaceae</taxon>
        <taxon>Durusdinium</taxon>
    </lineage>
</organism>
<dbReference type="Proteomes" id="UP001642484">
    <property type="component" value="Unassembled WGS sequence"/>
</dbReference>
<comment type="caution">
    <text evidence="2">The sequence shown here is derived from an EMBL/GenBank/DDBJ whole genome shotgun (WGS) entry which is preliminary data.</text>
</comment>
<evidence type="ECO:0000256" key="1">
    <source>
        <dbReference type="SAM" id="MobiDB-lite"/>
    </source>
</evidence>
<protein>
    <recommendedName>
        <fullName evidence="4">DNA-directed DNA polymerase</fullName>
    </recommendedName>
</protein>
<feature type="non-terminal residue" evidence="2">
    <location>
        <position position="1"/>
    </location>
</feature>
<evidence type="ECO:0008006" key="4">
    <source>
        <dbReference type="Google" id="ProtNLM"/>
    </source>
</evidence>
<dbReference type="EMBL" id="CAXAMN010003366">
    <property type="protein sequence ID" value="CAK9004349.1"/>
    <property type="molecule type" value="Genomic_DNA"/>
</dbReference>
<accession>A0ABP0ISH6</accession>
<gene>
    <name evidence="2" type="ORF">CCMP2556_LOCUS7647</name>
</gene>
<feature type="region of interest" description="Disordered" evidence="1">
    <location>
        <begin position="223"/>
        <end position="249"/>
    </location>
</feature>
<reference evidence="2 3" key="1">
    <citation type="submission" date="2024-02" db="EMBL/GenBank/DDBJ databases">
        <authorList>
            <person name="Chen Y."/>
            <person name="Shah S."/>
            <person name="Dougan E. K."/>
            <person name="Thang M."/>
            <person name="Chan C."/>
        </authorList>
    </citation>
    <scope>NUCLEOTIDE SEQUENCE [LARGE SCALE GENOMIC DNA]</scope>
</reference>
<sequence>LPTQGMSLDDKMEQWHKSKNQDINSFLDTLTKGQRECLWQRFSSARSACKDPEQDQVWNLHCKGKGSDENKKKMLKKNKLFLDCSGDLKNSQVYQKEMMSLSRTSGSKEQEEWVPLAVILRRRGLHETMRRVKRGSIRCRRDPKDKEEWQFCMETMTSYSQTEMHHKHEMSQGGKSEAAQWIQMKGMALLESGQNTEGEDALAALLPGQAVKKNKQNALALMDKDDSEEGAEGNKSSGSGVKKDEHEVEAELLSEVGGKMGKDEASKRLKKMASLVKKVKKDIAPAKGKALEGTLSKLEKLASKKSISLESCKNELFEGPSLQGIALAATKSGATSPDMQELASLGNYGRNGSHIASQLIAKYCQADNITLPEPYFPEVPVSVKTPEDWVLGLKPMALFLPHEWLPWLLEQELASGFSHLEQFWAEHDMGDPKFVNNPRALNAGQQLHNGYKGIIFAITGDLEFYQNEMKLAGASHSSMCFNCRANTSDCPHNDYRLGAAWRGAKISHNGCCPTDHVIPTVPGVNGYSFHYDCLHILEEGLTGHIIANIMFDMIVRAHFPGASQELRLKALFKRICQEYTELGVDSSNRIRKLGFSHFCNVKDKHGFFPDLSGYKARHIRYLVEPFVDICTEFNDETPYQKHRLDCIKQLLHMYEAIEGFGLHLPAKASKAFQKRTNLCLLHYAKLAKISMSENRLQWNTIPKMHYAAHMPDQCAFLNCKFVATYTGETMVGFMSSIAHHCLNGTSPHMVQQRWLGAGGWPCT</sequence>
<evidence type="ECO:0000313" key="2">
    <source>
        <dbReference type="EMBL" id="CAK9004349.1"/>
    </source>
</evidence>